<dbReference type="RefSeq" id="WP_220211401.1">
    <property type="nucleotide sequence ID" value="NZ_BNJK01000003.1"/>
</dbReference>
<dbReference type="PANTHER" id="PTHR35005">
    <property type="entry name" value="3-DEHYDRO-SCYLLO-INOSOSE HYDROLASE"/>
    <property type="match status" value="1"/>
</dbReference>
<dbReference type="GO" id="GO:0046872">
    <property type="term" value="F:metal ion binding"/>
    <property type="evidence" value="ECO:0007669"/>
    <property type="project" value="UniProtKB-KW"/>
</dbReference>
<comment type="cofactor">
    <cofactor evidence="1">
        <name>Zn(2+)</name>
        <dbReference type="ChEBI" id="CHEBI:29105"/>
    </cofactor>
</comment>
<accession>A0A8J3IYH8</accession>
<dbReference type="PANTHER" id="PTHR35005:SF1">
    <property type="entry name" value="2-AMINO-5-FORMYLAMINO-6-RIBOSYLAMINOPYRIMIDIN-4(3H)-ONE 5'-MONOPHOSPHATE DEFORMYLASE"/>
    <property type="match status" value="1"/>
</dbReference>
<organism evidence="6 7">
    <name type="scientific">Reticulibacter mediterranei</name>
    <dbReference type="NCBI Taxonomy" id="2778369"/>
    <lineage>
        <taxon>Bacteria</taxon>
        <taxon>Bacillati</taxon>
        <taxon>Chloroflexota</taxon>
        <taxon>Ktedonobacteria</taxon>
        <taxon>Ktedonobacterales</taxon>
        <taxon>Reticulibacteraceae</taxon>
        <taxon>Reticulibacter</taxon>
    </lineage>
</organism>
<dbReference type="InterPro" id="IPR003785">
    <property type="entry name" value="Creatininase/forma_Hydrolase"/>
</dbReference>
<dbReference type="InterPro" id="IPR024087">
    <property type="entry name" value="Creatininase-like_sf"/>
</dbReference>
<dbReference type="GO" id="GO:0016811">
    <property type="term" value="F:hydrolase activity, acting on carbon-nitrogen (but not peptide) bonds, in linear amides"/>
    <property type="evidence" value="ECO:0007669"/>
    <property type="project" value="TreeGrafter"/>
</dbReference>
<evidence type="ECO:0000256" key="1">
    <source>
        <dbReference type="ARBA" id="ARBA00001947"/>
    </source>
</evidence>
<dbReference type="Gene3D" id="3.40.50.10310">
    <property type="entry name" value="Creatininase"/>
    <property type="match status" value="1"/>
</dbReference>
<evidence type="ECO:0000256" key="4">
    <source>
        <dbReference type="ARBA" id="ARBA00022833"/>
    </source>
</evidence>
<evidence type="ECO:0000256" key="3">
    <source>
        <dbReference type="ARBA" id="ARBA00022801"/>
    </source>
</evidence>
<keyword evidence="2" id="KW-0479">Metal-binding</keyword>
<comment type="similarity">
    <text evidence="5">Belongs to the creatininase superfamily.</text>
</comment>
<dbReference type="EMBL" id="BNJK01000003">
    <property type="protein sequence ID" value="GHP00821.1"/>
    <property type="molecule type" value="Genomic_DNA"/>
</dbReference>
<name>A0A8J3IYH8_9CHLR</name>
<evidence type="ECO:0000313" key="6">
    <source>
        <dbReference type="EMBL" id="GHP00821.1"/>
    </source>
</evidence>
<keyword evidence="3" id="KW-0378">Hydrolase</keyword>
<evidence type="ECO:0000313" key="7">
    <source>
        <dbReference type="Proteomes" id="UP000597444"/>
    </source>
</evidence>
<protein>
    <submittedName>
        <fullName evidence="6">Creatinine amidohydrolase</fullName>
    </submittedName>
</protein>
<dbReference type="AlphaFoldDB" id="A0A8J3IYH8"/>
<proteinExistence type="inferred from homology"/>
<dbReference type="SUPFAM" id="SSF102215">
    <property type="entry name" value="Creatininase"/>
    <property type="match status" value="1"/>
</dbReference>
<keyword evidence="7" id="KW-1185">Reference proteome</keyword>
<evidence type="ECO:0000256" key="5">
    <source>
        <dbReference type="ARBA" id="ARBA00024029"/>
    </source>
</evidence>
<keyword evidence="4" id="KW-0862">Zinc</keyword>
<dbReference type="GO" id="GO:0009231">
    <property type="term" value="P:riboflavin biosynthetic process"/>
    <property type="evidence" value="ECO:0007669"/>
    <property type="project" value="TreeGrafter"/>
</dbReference>
<dbReference type="Pfam" id="PF02633">
    <property type="entry name" value="Creatininase"/>
    <property type="match status" value="1"/>
</dbReference>
<evidence type="ECO:0000256" key="2">
    <source>
        <dbReference type="ARBA" id="ARBA00022723"/>
    </source>
</evidence>
<sequence>MDTSNAAPSFRGLRRKIVVLPVGSCEQHGPFLPIDTDLRIAQLLAGNLEQSFGKEETLLLPAIPFSCSYEHSGLGTLALQVSTLAALLHDMARSLKAWDMPVLLLLVNWHGGNDVLATLATEISATENIHTAVIPSIAAVARAWDESKITGAKDVHAGAVEVSIVQAYWPHLVPESLPAAIHFEPNIAPAKTQAILQALGSYAVTRDGTWGAPEQADPAKGKILIELMVQSMHEQAKALLDLVNRHAQRGNI</sequence>
<reference evidence="6" key="1">
    <citation type="submission" date="2020-10" db="EMBL/GenBank/DDBJ databases">
        <title>Taxonomic study of unclassified bacteria belonging to the class Ktedonobacteria.</title>
        <authorList>
            <person name="Yabe S."/>
            <person name="Wang C.M."/>
            <person name="Zheng Y."/>
            <person name="Sakai Y."/>
            <person name="Cavaletti L."/>
            <person name="Monciardini P."/>
            <person name="Donadio S."/>
        </authorList>
    </citation>
    <scope>NUCLEOTIDE SEQUENCE</scope>
    <source>
        <strain evidence="6">ID150040</strain>
    </source>
</reference>
<comment type="caution">
    <text evidence="6">The sequence shown here is derived from an EMBL/GenBank/DDBJ whole genome shotgun (WGS) entry which is preliminary data.</text>
</comment>
<dbReference type="Proteomes" id="UP000597444">
    <property type="component" value="Unassembled WGS sequence"/>
</dbReference>
<gene>
    <name evidence="6" type="ORF">KSF_108680</name>
</gene>